<dbReference type="PANTHER" id="PTHR15052:SF2">
    <property type="entry name" value="GENERAL TRANSCRIPTION FACTOR 3C POLYPEPTIDE 2"/>
    <property type="match status" value="1"/>
</dbReference>
<dbReference type="InterPro" id="IPR015943">
    <property type="entry name" value="WD40/YVTN_repeat-like_dom_sf"/>
</dbReference>
<feature type="region of interest" description="Disordered" evidence="4">
    <location>
        <begin position="664"/>
        <end position="729"/>
    </location>
</feature>
<evidence type="ECO:0000256" key="3">
    <source>
        <dbReference type="ARBA" id="ARBA00023242"/>
    </source>
</evidence>
<organism evidence="5 6">
    <name type="scientific">Seiridium unicorne</name>
    <dbReference type="NCBI Taxonomy" id="138068"/>
    <lineage>
        <taxon>Eukaryota</taxon>
        <taxon>Fungi</taxon>
        <taxon>Dikarya</taxon>
        <taxon>Ascomycota</taxon>
        <taxon>Pezizomycotina</taxon>
        <taxon>Sordariomycetes</taxon>
        <taxon>Xylariomycetidae</taxon>
        <taxon>Amphisphaeriales</taxon>
        <taxon>Sporocadaceae</taxon>
        <taxon>Seiridium</taxon>
    </lineage>
</organism>
<dbReference type="Proteomes" id="UP001408356">
    <property type="component" value="Unassembled WGS sequence"/>
</dbReference>
<feature type="compositionally biased region" description="Basic and acidic residues" evidence="4">
    <location>
        <begin position="94"/>
        <end position="107"/>
    </location>
</feature>
<feature type="compositionally biased region" description="Basic and acidic residues" evidence="4">
    <location>
        <begin position="664"/>
        <end position="673"/>
    </location>
</feature>
<name>A0ABR2V3Y6_9PEZI</name>
<accession>A0ABR2V3Y6</accession>
<comment type="subcellular location">
    <subcellularLocation>
        <location evidence="1">Nucleus</location>
    </subcellularLocation>
</comment>
<evidence type="ECO:0000313" key="5">
    <source>
        <dbReference type="EMBL" id="KAK9421637.1"/>
    </source>
</evidence>
<feature type="compositionally biased region" description="Low complexity" evidence="4">
    <location>
        <begin position="62"/>
        <end position="76"/>
    </location>
</feature>
<feature type="compositionally biased region" description="Acidic residues" evidence="4">
    <location>
        <begin position="38"/>
        <end position="58"/>
    </location>
</feature>
<evidence type="ECO:0000256" key="1">
    <source>
        <dbReference type="ARBA" id="ARBA00004123"/>
    </source>
</evidence>
<comment type="caution">
    <text evidence="5">The sequence shown here is derived from an EMBL/GenBank/DDBJ whole genome shotgun (WGS) entry which is preliminary data.</text>
</comment>
<keyword evidence="3" id="KW-0539">Nucleus</keyword>
<dbReference type="SUPFAM" id="SSF50978">
    <property type="entry name" value="WD40 repeat-like"/>
    <property type="match status" value="1"/>
</dbReference>
<protein>
    <submittedName>
        <fullName evidence="5">Uncharacterized protein</fullName>
    </submittedName>
</protein>
<evidence type="ECO:0000313" key="6">
    <source>
        <dbReference type="Proteomes" id="UP001408356"/>
    </source>
</evidence>
<dbReference type="InterPro" id="IPR052416">
    <property type="entry name" value="GTF3C_component"/>
</dbReference>
<proteinExistence type="predicted"/>
<gene>
    <name evidence="5" type="ORF">SUNI508_05567</name>
</gene>
<feature type="compositionally biased region" description="Basic residues" evidence="4">
    <location>
        <begin position="1"/>
        <end position="13"/>
    </location>
</feature>
<feature type="region of interest" description="Disordered" evidence="4">
    <location>
        <begin position="1"/>
        <end position="117"/>
    </location>
</feature>
<feature type="compositionally biased region" description="Acidic residues" evidence="4">
    <location>
        <begin position="710"/>
        <end position="721"/>
    </location>
</feature>
<dbReference type="InterPro" id="IPR036322">
    <property type="entry name" value="WD40_repeat_dom_sf"/>
</dbReference>
<keyword evidence="6" id="KW-1185">Reference proteome</keyword>
<evidence type="ECO:0000256" key="2">
    <source>
        <dbReference type="ARBA" id="ARBA00023163"/>
    </source>
</evidence>
<feature type="compositionally biased region" description="Basic and acidic residues" evidence="4">
    <location>
        <begin position="772"/>
        <end position="782"/>
    </location>
</feature>
<dbReference type="EMBL" id="JARVKF010000168">
    <property type="protein sequence ID" value="KAK9421637.1"/>
    <property type="molecule type" value="Genomic_DNA"/>
</dbReference>
<reference evidence="5 6" key="1">
    <citation type="journal article" date="2024" name="J. Plant Pathol.">
        <title>Sequence and assembly of the genome of Seiridium unicorne, isolate CBS 538.82, causal agent of cypress canker disease.</title>
        <authorList>
            <person name="Scali E."/>
            <person name="Rocca G.D."/>
            <person name="Danti R."/>
            <person name="Garbelotto M."/>
            <person name="Barberini S."/>
            <person name="Baroncelli R."/>
            <person name="Emiliani G."/>
        </authorList>
    </citation>
    <scope>NUCLEOTIDE SEQUENCE [LARGE SCALE GENOMIC DNA]</scope>
    <source>
        <strain evidence="5 6">BM-138-508</strain>
    </source>
</reference>
<feature type="compositionally biased region" description="Basic residues" evidence="4">
    <location>
        <begin position="683"/>
        <end position="699"/>
    </location>
</feature>
<dbReference type="Gene3D" id="2.130.10.10">
    <property type="entry name" value="YVTN repeat-like/Quinoprotein amine dehydrogenase"/>
    <property type="match status" value="1"/>
</dbReference>
<dbReference type="PANTHER" id="PTHR15052">
    <property type="entry name" value="RNA POLYMERASE III TRANSCRIPTION INITIATION FACTOR COMPLEX SUBUNIT"/>
    <property type="match status" value="1"/>
</dbReference>
<evidence type="ECO:0000256" key="4">
    <source>
        <dbReference type="SAM" id="MobiDB-lite"/>
    </source>
</evidence>
<keyword evidence="2" id="KW-0804">Transcription</keyword>
<feature type="region of interest" description="Disordered" evidence="4">
    <location>
        <begin position="772"/>
        <end position="822"/>
    </location>
</feature>
<sequence length="822" mass="92536">MRTRKSNRGKRFHQQAYLAELGSSDEEDLQRVAKRQDDDSDEGFVDDPAEQEADDDDKFENAELSAASDPESEASSLKQILPPRRQRPSTGGGRVRDGEEGMVERAPGHVQQYPGDPSMKWTRSYAGPISRHVHLSQLCTYWYGDRDGFRKIVNSFVLVWTPYDLFPPKLVRESELKLGKTPWVAPGFWLDQEKKLADWYFNYLSTRKTSSQSQFLPQANAERWFLPRAETELSIFMGPHNNQERHEINQGQVIPLSHHGGPIPKEDTTSQVTGGWMLDVGGITLSMDWAPRNAVVDQLLAMTVIPYSDQAFYQTPEEAPPEASLKQGSVQIWSVPALKDRKGPATFAKSEPHRVAALCFDGWGRAVRVQWCPVPLTMGNVIGLLAFLAVDGKVRVLEVKQSWNERKREAFGKRLHVDTLFTTDSTNNGTEEIREPLATFGLSSEYKTEITAFTWVNMNRIAVGHSDGSVALWSLYPCAMLQRHPVHSSPILDIKSGYPSHPFTVVTVPTGGVVTITDLNRPNAELVYVPNLLISFQPNLLVWSEHMRGFISLWSSSSPSNISLSFMPMRAWPQSRFVVAVSGQPTCMAMGSCHPYLLVGSTDGSLWLSNPFRRVFFFKKKHRKLKVFHHDYQALPAPVRHDEEGDQELPRGICRILHDFKPLENAHPRHDKSGVQMRQRHDAQKRKQSQKKGKKAKGKAKQEGAVDQSENVEPDSDLDPDFEGRGTGDMVNCDPLTRISAVAWNPNVEFSWWAAAAMASGLVRIMDLGEEQVSRKKDKDAEISEDAEEDTEDEFDEQMDGDVFEDGESVDEASDVSMEDEI</sequence>
<feature type="compositionally biased region" description="Acidic residues" evidence="4">
    <location>
        <begin position="783"/>
        <end position="822"/>
    </location>
</feature>